<dbReference type="RefSeq" id="XP_014146232.1">
    <property type="nucleotide sequence ID" value="XM_014290757.1"/>
</dbReference>
<evidence type="ECO:0000313" key="1">
    <source>
        <dbReference type="EMBL" id="KNC72330.1"/>
    </source>
</evidence>
<organism evidence="1 2">
    <name type="scientific">Sphaeroforma arctica JP610</name>
    <dbReference type="NCBI Taxonomy" id="667725"/>
    <lineage>
        <taxon>Eukaryota</taxon>
        <taxon>Ichthyosporea</taxon>
        <taxon>Ichthyophonida</taxon>
        <taxon>Sphaeroforma</taxon>
    </lineage>
</organism>
<name>A0A0L0F6I1_9EUKA</name>
<proteinExistence type="predicted"/>
<accession>A0A0L0F6I1</accession>
<protein>
    <submittedName>
        <fullName evidence="1">Uncharacterized protein</fullName>
    </submittedName>
</protein>
<feature type="non-terminal residue" evidence="1">
    <location>
        <position position="1"/>
    </location>
</feature>
<gene>
    <name evidence="1" type="ORF">SARC_15115</name>
</gene>
<sequence>VAPRKLRQSLDGLLDEMKGLPNRVRQYAAYDTLRTTLRAYLKANSLVGGFYL</sequence>
<dbReference type="EMBL" id="KQ247235">
    <property type="protein sequence ID" value="KNC72330.1"/>
    <property type="molecule type" value="Genomic_DNA"/>
</dbReference>
<reference evidence="1 2" key="1">
    <citation type="submission" date="2011-02" db="EMBL/GenBank/DDBJ databases">
        <title>The Genome Sequence of Sphaeroforma arctica JP610.</title>
        <authorList>
            <consortium name="The Broad Institute Genome Sequencing Platform"/>
            <person name="Russ C."/>
            <person name="Cuomo C."/>
            <person name="Young S.K."/>
            <person name="Zeng Q."/>
            <person name="Gargeya S."/>
            <person name="Alvarado L."/>
            <person name="Berlin A."/>
            <person name="Chapman S.B."/>
            <person name="Chen Z."/>
            <person name="Freedman E."/>
            <person name="Gellesch M."/>
            <person name="Goldberg J."/>
            <person name="Griggs A."/>
            <person name="Gujja S."/>
            <person name="Heilman E."/>
            <person name="Heiman D."/>
            <person name="Howarth C."/>
            <person name="Mehta T."/>
            <person name="Neiman D."/>
            <person name="Pearson M."/>
            <person name="Roberts A."/>
            <person name="Saif S."/>
            <person name="Shea T."/>
            <person name="Shenoy N."/>
            <person name="Sisk P."/>
            <person name="Stolte C."/>
            <person name="Sykes S."/>
            <person name="White J."/>
            <person name="Yandava C."/>
            <person name="Burger G."/>
            <person name="Gray M.W."/>
            <person name="Holland P.W.H."/>
            <person name="King N."/>
            <person name="Lang F.B.F."/>
            <person name="Roger A.J."/>
            <person name="Ruiz-Trillo I."/>
            <person name="Haas B."/>
            <person name="Nusbaum C."/>
            <person name="Birren B."/>
        </authorList>
    </citation>
    <scope>NUCLEOTIDE SEQUENCE [LARGE SCALE GENOMIC DNA]</scope>
    <source>
        <strain evidence="1 2">JP610</strain>
    </source>
</reference>
<dbReference type="AlphaFoldDB" id="A0A0L0F6I1"/>
<keyword evidence="2" id="KW-1185">Reference proteome</keyword>
<dbReference type="Proteomes" id="UP000054560">
    <property type="component" value="Unassembled WGS sequence"/>
</dbReference>
<dbReference type="OrthoDB" id="2986451at2759"/>
<dbReference type="STRING" id="667725.A0A0L0F6I1"/>
<dbReference type="GeneID" id="25915619"/>
<evidence type="ECO:0000313" key="2">
    <source>
        <dbReference type="Proteomes" id="UP000054560"/>
    </source>
</evidence>